<reference evidence="1 2" key="1">
    <citation type="submission" date="2017-10" db="EMBL/GenBank/DDBJ databases">
        <title>Sequencing the genomes of 1000 actinobacteria strains.</title>
        <authorList>
            <person name="Klenk H.-P."/>
        </authorList>
    </citation>
    <scope>NUCLEOTIDE SEQUENCE [LARGE SCALE GENOMIC DNA]</scope>
    <source>
        <strain evidence="1 2">DSM 21798</strain>
    </source>
</reference>
<gene>
    <name evidence="1" type="ORF">ATJ78_0646</name>
</gene>
<dbReference type="AlphaFoldDB" id="A0A2A9DTN1"/>
<accession>A0A2A9DTN1</accession>
<dbReference type="Proteomes" id="UP000221369">
    <property type="component" value="Unassembled WGS sequence"/>
</dbReference>
<dbReference type="InterPro" id="IPR006059">
    <property type="entry name" value="SBP"/>
</dbReference>
<name>A0A2A9DTN1_9MICO</name>
<sequence length="452" mass="47869">MNVKRWRVPGVVAAIAGGSLILSGCSGGGGGALGEGGGDGSSLVVITNESPWLGAYEAAIKVYEEESGVSVDLRTVPYDEVRTQILNDVQSGSHAYDVYQLDEPWMPEFFENEWVVPFTDIDPSYKEDPAINSYGNFTHWDAEKRISSESGEAMSIPLNGNIQILSYRTDVYEELGAEPPTTWAEAIQIGKEAQEQGLANYGYTLRTQGSKGGGTQVTYDFLAIMYSYGANWFKDEGTDWTPNLSSPEGIKAATTLRELAKLGPSATATIGQAQVIGAMQAGETAQVQAVAAAAPNFLDEANSNVVENVGFAPLPGGDAGPAAASGVWALTVPAGLTDERSQAALDFITWMGSKEAQVAFTEAGGIPTRDDILESVDVSDGELAYLNAIQEALPNVNKHVRYTFGAKMAPITEKYLAQIAAGSISPEEGVKAIDEELTPIIEEAGYPMGGGK</sequence>
<dbReference type="InterPro" id="IPR050490">
    <property type="entry name" value="Bact_solute-bd_prot1"/>
</dbReference>
<evidence type="ECO:0000313" key="2">
    <source>
        <dbReference type="Proteomes" id="UP000221369"/>
    </source>
</evidence>
<dbReference type="Gene3D" id="3.40.190.10">
    <property type="entry name" value="Periplasmic binding protein-like II"/>
    <property type="match status" value="2"/>
</dbReference>
<evidence type="ECO:0000313" key="1">
    <source>
        <dbReference type="EMBL" id="PFG29731.1"/>
    </source>
</evidence>
<comment type="caution">
    <text evidence="1">The sequence shown here is derived from an EMBL/GenBank/DDBJ whole genome shotgun (WGS) entry which is preliminary data.</text>
</comment>
<dbReference type="SUPFAM" id="SSF53850">
    <property type="entry name" value="Periplasmic binding protein-like II"/>
    <property type="match status" value="1"/>
</dbReference>
<proteinExistence type="predicted"/>
<dbReference type="Pfam" id="PF01547">
    <property type="entry name" value="SBP_bac_1"/>
    <property type="match status" value="1"/>
</dbReference>
<organism evidence="1 2">
    <name type="scientific">Paramicrobacterium agarici</name>
    <dbReference type="NCBI Taxonomy" id="630514"/>
    <lineage>
        <taxon>Bacteria</taxon>
        <taxon>Bacillati</taxon>
        <taxon>Actinomycetota</taxon>
        <taxon>Actinomycetes</taxon>
        <taxon>Micrococcales</taxon>
        <taxon>Microbacteriaceae</taxon>
        <taxon>Paramicrobacterium</taxon>
    </lineage>
</organism>
<dbReference type="EMBL" id="PDJE01000001">
    <property type="protein sequence ID" value="PFG29731.1"/>
    <property type="molecule type" value="Genomic_DNA"/>
</dbReference>
<dbReference type="PROSITE" id="PS51257">
    <property type="entry name" value="PROKAR_LIPOPROTEIN"/>
    <property type="match status" value="1"/>
</dbReference>
<protein>
    <submittedName>
        <fullName evidence="1">Carbohydrate ABC transporter substrate-binding protein (CUT1 family)</fullName>
    </submittedName>
</protein>
<keyword evidence="2" id="KW-1185">Reference proteome</keyword>
<dbReference type="PANTHER" id="PTHR43649:SF12">
    <property type="entry name" value="DIACETYLCHITOBIOSE BINDING PROTEIN DASA"/>
    <property type="match status" value="1"/>
</dbReference>
<dbReference type="RefSeq" id="WP_098406275.1">
    <property type="nucleotide sequence ID" value="NZ_PDJE01000001.1"/>
</dbReference>
<dbReference type="PANTHER" id="PTHR43649">
    <property type="entry name" value="ARABINOSE-BINDING PROTEIN-RELATED"/>
    <property type="match status" value="1"/>
</dbReference>